<dbReference type="EMBL" id="HBIN01006545">
    <property type="protein sequence ID" value="CAE0434488.1"/>
    <property type="molecule type" value="Transcribed_RNA"/>
</dbReference>
<reference evidence="2" key="1">
    <citation type="submission" date="2021-01" db="EMBL/GenBank/DDBJ databases">
        <authorList>
            <person name="Corre E."/>
            <person name="Pelletier E."/>
            <person name="Niang G."/>
            <person name="Scheremetjew M."/>
            <person name="Finn R."/>
            <person name="Kale V."/>
            <person name="Holt S."/>
            <person name="Cochrane G."/>
            <person name="Meng A."/>
            <person name="Brown T."/>
            <person name="Cohen L."/>
        </authorList>
    </citation>
    <scope>NUCLEOTIDE SEQUENCE</scope>
    <source>
        <strain evidence="2">GSBS06</strain>
    </source>
</reference>
<dbReference type="AlphaFoldDB" id="A0A7S3PG35"/>
<organism evidence="2">
    <name type="scientific">Aplanochytrium stocchinoi</name>
    <dbReference type="NCBI Taxonomy" id="215587"/>
    <lineage>
        <taxon>Eukaryota</taxon>
        <taxon>Sar</taxon>
        <taxon>Stramenopiles</taxon>
        <taxon>Bigyra</taxon>
        <taxon>Labyrinthulomycetes</taxon>
        <taxon>Thraustochytrida</taxon>
        <taxon>Thraustochytriidae</taxon>
        <taxon>Aplanochytrium</taxon>
    </lineage>
</organism>
<evidence type="ECO:0000313" key="2">
    <source>
        <dbReference type="EMBL" id="CAE0434488.1"/>
    </source>
</evidence>
<protein>
    <submittedName>
        <fullName evidence="2">Uncharacterized protein</fullName>
    </submittedName>
</protein>
<evidence type="ECO:0000256" key="1">
    <source>
        <dbReference type="SAM" id="MobiDB-lite"/>
    </source>
</evidence>
<gene>
    <name evidence="2" type="ORF">ASTO00021_LOCUS4786</name>
</gene>
<feature type="compositionally biased region" description="Basic and acidic residues" evidence="1">
    <location>
        <begin position="50"/>
        <end position="69"/>
    </location>
</feature>
<sequence length="103" mass="11727">MRTKSIKERKDLERETTFKGNFAIKLDWPSKRLRENSGTKIDLNQSSESTDAHRCKTSDEDKNKLHDSSDSASADGYRALALREDENSNLTVRVQGTVVNRLN</sequence>
<feature type="region of interest" description="Disordered" evidence="1">
    <location>
        <begin position="35"/>
        <end position="73"/>
    </location>
</feature>
<accession>A0A7S3PG35</accession>
<proteinExistence type="predicted"/>
<feature type="compositionally biased region" description="Polar residues" evidence="1">
    <location>
        <begin position="38"/>
        <end position="49"/>
    </location>
</feature>
<name>A0A7S3PG35_9STRA</name>